<evidence type="ECO:0000256" key="1">
    <source>
        <dbReference type="ARBA" id="ARBA00023125"/>
    </source>
</evidence>
<dbReference type="InterPro" id="IPR017930">
    <property type="entry name" value="Myb_dom"/>
</dbReference>
<dbReference type="PANTHER" id="PTHR47996">
    <property type="entry name" value="TRANSCRIPTION FACTOR DUO1"/>
    <property type="match status" value="1"/>
</dbReference>
<dbReference type="FunFam" id="1.10.10.60:FF:000351">
    <property type="entry name" value="Transcription factor GAMYB"/>
    <property type="match status" value="1"/>
</dbReference>
<dbReference type="AlphaFoldDB" id="A0A8J5F6S1"/>
<dbReference type="EMBL" id="JACMSC010000016">
    <property type="protein sequence ID" value="KAG6483957.1"/>
    <property type="molecule type" value="Genomic_DNA"/>
</dbReference>
<dbReference type="PROSITE" id="PS50090">
    <property type="entry name" value="MYB_LIKE"/>
    <property type="match status" value="1"/>
</dbReference>
<evidence type="ECO:0000259" key="4">
    <source>
        <dbReference type="PROSITE" id="PS51294"/>
    </source>
</evidence>
<gene>
    <name evidence="5" type="ORF">ZIOFF_060750</name>
</gene>
<reference evidence="5 6" key="1">
    <citation type="submission" date="2020-08" db="EMBL/GenBank/DDBJ databases">
        <title>Plant Genome Project.</title>
        <authorList>
            <person name="Zhang R.-G."/>
        </authorList>
    </citation>
    <scope>NUCLEOTIDE SEQUENCE [LARGE SCALE GENOMIC DNA]</scope>
    <source>
        <tissue evidence="5">Rhizome</tissue>
    </source>
</reference>
<feature type="region of interest" description="Disordered" evidence="2">
    <location>
        <begin position="60"/>
        <end position="104"/>
    </location>
</feature>
<proteinExistence type="predicted"/>
<comment type="caution">
    <text evidence="5">The sequence shown here is derived from an EMBL/GenBank/DDBJ whole genome shotgun (WGS) entry which is preliminary data.</text>
</comment>
<protein>
    <submittedName>
        <fullName evidence="5">Uncharacterized protein</fullName>
    </submittedName>
</protein>
<dbReference type="PANTHER" id="PTHR47996:SF3">
    <property type="entry name" value="TRANSCRIPTION FACTOR DUO1"/>
    <property type="match status" value="1"/>
</dbReference>
<keyword evidence="1" id="KW-0238">DNA-binding</keyword>
<dbReference type="Pfam" id="PF00249">
    <property type="entry name" value="Myb_DNA-binding"/>
    <property type="match status" value="1"/>
</dbReference>
<feature type="compositionally biased region" description="Low complexity" evidence="2">
    <location>
        <begin position="65"/>
        <end position="84"/>
    </location>
</feature>
<dbReference type="CDD" id="cd00167">
    <property type="entry name" value="SANT"/>
    <property type="match status" value="1"/>
</dbReference>
<sequence>MTCRGCKFSAEEERVVIELQAQLGNKWARIATYLPGRTDNDVKNFWSTRQKRLARILRTPLPPKSATTAKSTATLTTAAATTSSQGKQSLLQPPPPPPPQDQYASASHILMQDPCSDHLHLFDGVEDDSGYRCMVIDLPPMPDPLSCCPSMLEFDAPPPLLAAGPEPCSLFLAASSQPDLDHHLLPQPLLGLPPDLALYQCQDPHFCDQLLPEELPFFGVKRSEQETALPPDNFFFDDLPPDMFDFIDRPPPPPPPPPTTKSC</sequence>
<evidence type="ECO:0000313" key="6">
    <source>
        <dbReference type="Proteomes" id="UP000734854"/>
    </source>
</evidence>
<organism evidence="5 6">
    <name type="scientific">Zingiber officinale</name>
    <name type="common">Ginger</name>
    <name type="synonym">Amomum zingiber</name>
    <dbReference type="NCBI Taxonomy" id="94328"/>
    <lineage>
        <taxon>Eukaryota</taxon>
        <taxon>Viridiplantae</taxon>
        <taxon>Streptophyta</taxon>
        <taxon>Embryophyta</taxon>
        <taxon>Tracheophyta</taxon>
        <taxon>Spermatophyta</taxon>
        <taxon>Magnoliopsida</taxon>
        <taxon>Liliopsida</taxon>
        <taxon>Zingiberales</taxon>
        <taxon>Zingiberaceae</taxon>
        <taxon>Zingiber</taxon>
    </lineage>
</organism>
<feature type="domain" description="HTH myb-type" evidence="4">
    <location>
        <begin position="1"/>
        <end position="54"/>
    </location>
</feature>
<evidence type="ECO:0000313" key="5">
    <source>
        <dbReference type="EMBL" id="KAG6483957.1"/>
    </source>
</evidence>
<dbReference type="Gene3D" id="1.10.10.60">
    <property type="entry name" value="Homeodomain-like"/>
    <property type="match status" value="1"/>
</dbReference>
<name>A0A8J5F6S1_ZINOF</name>
<dbReference type="InterPro" id="IPR009057">
    <property type="entry name" value="Homeodomain-like_sf"/>
</dbReference>
<evidence type="ECO:0000256" key="2">
    <source>
        <dbReference type="SAM" id="MobiDB-lite"/>
    </source>
</evidence>
<keyword evidence="6" id="KW-1185">Reference proteome</keyword>
<dbReference type="PROSITE" id="PS51294">
    <property type="entry name" value="HTH_MYB"/>
    <property type="match status" value="1"/>
</dbReference>
<dbReference type="InterPro" id="IPR001005">
    <property type="entry name" value="SANT/Myb"/>
</dbReference>
<dbReference type="GO" id="GO:0003677">
    <property type="term" value="F:DNA binding"/>
    <property type="evidence" value="ECO:0007669"/>
    <property type="project" value="UniProtKB-KW"/>
</dbReference>
<dbReference type="SUPFAM" id="SSF46689">
    <property type="entry name" value="Homeodomain-like"/>
    <property type="match status" value="1"/>
</dbReference>
<accession>A0A8J5F6S1</accession>
<evidence type="ECO:0000259" key="3">
    <source>
        <dbReference type="PROSITE" id="PS50090"/>
    </source>
</evidence>
<dbReference type="SMART" id="SM00717">
    <property type="entry name" value="SANT"/>
    <property type="match status" value="1"/>
</dbReference>
<dbReference type="Proteomes" id="UP000734854">
    <property type="component" value="Unassembled WGS sequence"/>
</dbReference>
<feature type="domain" description="Myb-like" evidence="3">
    <location>
        <begin position="7"/>
        <end position="50"/>
    </location>
</feature>
<dbReference type="InterPro" id="IPR053106">
    <property type="entry name" value="Plant_Male-Germline_Reg_TFs"/>
</dbReference>